<dbReference type="Proteomes" id="UP000288805">
    <property type="component" value="Unassembled WGS sequence"/>
</dbReference>
<evidence type="ECO:0000313" key="1">
    <source>
        <dbReference type="EMBL" id="RVW31265.1"/>
    </source>
</evidence>
<proteinExistence type="predicted"/>
<organism evidence="1 2">
    <name type="scientific">Vitis vinifera</name>
    <name type="common">Grape</name>
    <dbReference type="NCBI Taxonomy" id="29760"/>
    <lineage>
        <taxon>Eukaryota</taxon>
        <taxon>Viridiplantae</taxon>
        <taxon>Streptophyta</taxon>
        <taxon>Embryophyta</taxon>
        <taxon>Tracheophyta</taxon>
        <taxon>Spermatophyta</taxon>
        <taxon>Magnoliopsida</taxon>
        <taxon>eudicotyledons</taxon>
        <taxon>Gunneridae</taxon>
        <taxon>Pentapetalae</taxon>
        <taxon>rosids</taxon>
        <taxon>Vitales</taxon>
        <taxon>Vitaceae</taxon>
        <taxon>Viteae</taxon>
        <taxon>Vitis</taxon>
    </lineage>
</organism>
<comment type="caution">
    <text evidence="1">The sequence shown here is derived from an EMBL/GenBank/DDBJ whole genome shotgun (WGS) entry which is preliminary data.</text>
</comment>
<dbReference type="AlphaFoldDB" id="A0A438D735"/>
<gene>
    <name evidence="1" type="ORF">CK203_100319</name>
</gene>
<sequence>MQLFLIYEYSILGVGSDGRRLWLPGCSRLSPEMRQRSTVGAVKVAVRSSSMGAGPSKS</sequence>
<dbReference type="EMBL" id="QGNW01001763">
    <property type="protein sequence ID" value="RVW31265.1"/>
    <property type="molecule type" value="Genomic_DNA"/>
</dbReference>
<protein>
    <submittedName>
        <fullName evidence="1">Uncharacterized protein</fullName>
    </submittedName>
</protein>
<reference evidence="1 2" key="1">
    <citation type="journal article" date="2018" name="PLoS Genet.">
        <title>Population sequencing reveals clonal diversity and ancestral inbreeding in the grapevine cultivar Chardonnay.</title>
        <authorList>
            <person name="Roach M.J."/>
            <person name="Johnson D.L."/>
            <person name="Bohlmann J."/>
            <person name="van Vuuren H.J."/>
            <person name="Jones S.J."/>
            <person name="Pretorius I.S."/>
            <person name="Schmidt S.A."/>
            <person name="Borneman A.R."/>
        </authorList>
    </citation>
    <scope>NUCLEOTIDE SEQUENCE [LARGE SCALE GENOMIC DNA]</scope>
    <source>
        <strain evidence="2">cv. Chardonnay</strain>
        <tissue evidence="1">Leaf</tissue>
    </source>
</reference>
<name>A0A438D735_VITVI</name>
<accession>A0A438D735</accession>
<evidence type="ECO:0000313" key="2">
    <source>
        <dbReference type="Proteomes" id="UP000288805"/>
    </source>
</evidence>